<gene>
    <name evidence="3" type="ORF">BG846_03784</name>
    <name evidence="2" type="ORF">K701_27490</name>
</gene>
<dbReference type="GeneID" id="91402600"/>
<dbReference type="Proteomes" id="UP000731519">
    <property type="component" value="Unassembled WGS sequence"/>
</dbReference>
<keyword evidence="1" id="KW-0812">Transmembrane</keyword>
<feature type="transmembrane region" description="Helical" evidence="1">
    <location>
        <begin position="35"/>
        <end position="51"/>
    </location>
</feature>
<dbReference type="EMBL" id="ASYR01000048">
    <property type="protein sequence ID" value="KAF0646727.1"/>
    <property type="molecule type" value="Genomic_DNA"/>
</dbReference>
<dbReference type="RefSeq" id="WP_031129176.1">
    <property type="nucleotide sequence ID" value="NZ_ASYR01000048.1"/>
</dbReference>
<evidence type="ECO:0000313" key="3">
    <source>
        <dbReference type="EMBL" id="OSY50616.1"/>
    </source>
</evidence>
<name>A0A1Y2NT17_STRFR</name>
<protein>
    <submittedName>
        <fullName evidence="3">Uncharacterized protein</fullName>
    </submittedName>
</protein>
<proteinExistence type="predicted"/>
<reference evidence="2 5" key="1">
    <citation type="submission" date="2013-05" db="EMBL/GenBank/DDBJ databases">
        <title>Genome Sequence of Streptomyces fradiae.</title>
        <authorList>
            <person name="Kirby R."/>
        </authorList>
    </citation>
    <scope>NUCLEOTIDE SEQUENCE [LARGE SCALE GENOMIC DNA]</scope>
    <source>
        <strain evidence="2 5">ATCC 10745</strain>
    </source>
</reference>
<accession>A0A1Y2NT17</accession>
<keyword evidence="5" id="KW-1185">Reference proteome</keyword>
<reference evidence="3 4" key="2">
    <citation type="submission" date="2016-09" db="EMBL/GenBank/DDBJ databases">
        <title>Streptomyces fradiae DSM40063, a candidate organism with high potential of specific P450 cytochromes.</title>
        <authorList>
            <person name="Grumaz C."/>
            <person name="Vainshtein Y."/>
            <person name="Kirstahler P."/>
            <person name="Sohn K."/>
        </authorList>
    </citation>
    <scope>NUCLEOTIDE SEQUENCE [LARGE SCALE GENOMIC DNA]</scope>
    <source>
        <strain evidence="3 4">DSM 40063</strain>
    </source>
</reference>
<organism evidence="3 4">
    <name type="scientific">Streptomyces fradiae ATCC 10745 = DSM 40063</name>
    <dbReference type="NCBI Taxonomy" id="1319510"/>
    <lineage>
        <taxon>Bacteria</taxon>
        <taxon>Bacillati</taxon>
        <taxon>Actinomycetota</taxon>
        <taxon>Actinomycetes</taxon>
        <taxon>Kitasatosporales</taxon>
        <taxon>Streptomycetaceae</taxon>
        <taxon>Streptomyces</taxon>
    </lineage>
</organism>
<evidence type="ECO:0000313" key="2">
    <source>
        <dbReference type="EMBL" id="KAF0646727.1"/>
    </source>
</evidence>
<evidence type="ECO:0000313" key="4">
    <source>
        <dbReference type="Proteomes" id="UP000194318"/>
    </source>
</evidence>
<sequence>MSADLLIGLTKARIALIIAGLAWIVGLVPAWPTRAALAVLVLAALLFDAVVDEHTSRAKPPPCPYDTAA</sequence>
<keyword evidence="1" id="KW-0472">Membrane</keyword>
<evidence type="ECO:0000256" key="1">
    <source>
        <dbReference type="SAM" id="Phobius"/>
    </source>
</evidence>
<keyword evidence="1" id="KW-1133">Transmembrane helix</keyword>
<comment type="caution">
    <text evidence="3">The sequence shown here is derived from an EMBL/GenBank/DDBJ whole genome shotgun (WGS) entry which is preliminary data.</text>
</comment>
<evidence type="ECO:0000313" key="5">
    <source>
        <dbReference type="Proteomes" id="UP000731519"/>
    </source>
</evidence>
<feature type="transmembrane region" description="Helical" evidence="1">
    <location>
        <begin position="12"/>
        <end position="29"/>
    </location>
</feature>
<dbReference type="EMBL" id="MIFZ01000278">
    <property type="protein sequence ID" value="OSY50616.1"/>
    <property type="molecule type" value="Genomic_DNA"/>
</dbReference>
<dbReference type="AlphaFoldDB" id="A0A1Y2NT17"/>
<dbReference type="Proteomes" id="UP000194318">
    <property type="component" value="Unassembled WGS sequence"/>
</dbReference>